<gene>
    <name evidence="1" type="ORF">MY1_0377</name>
</gene>
<keyword evidence="2" id="KW-1185">Reference proteome</keyword>
<dbReference type="Proteomes" id="UP000004440">
    <property type="component" value="Unassembled WGS sequence"/>
</dbReference>
<protein>
    <submittedName>
        <fullName evidence="1">Uncharacterized protein</fullName>
    </submittedName>
</protein>
<organism evidence="1 2">
    <name type="scientific">Nitrosarchaeum koreense MY1</name>
    <dbReference type="NCBI Taxonomy" id="1001994"/>
    <lineage>
        <taxon>Archaea</taxon>
        <taxon>Nitrososphaerota</taxon>
        <taxon>Nitrososphaeria</taxon>
        <taxon>Nitrosopumilales</taxon>
        <taxon>Nitrosopumilaceae</taxon>
        <taxon>Nitrosarchaeum</taxon>
    </lineage>
</organism>
<evidence type="ECO:0000313" key="1">
    <source>
        <dbReference type="EMBL" id="EGP93147.1"/>
    </source>
</evidence>
<evidence type="ECO:0000313" key="2">
    <source>
        <dbReference type="Proteomes" id="UP000004440"/>
    </source>
</evidence>
<reference evidence="1 2" key="1">
    <citation type="journal article" date="2011" name="J. Bacteriol.">
        <title>Genome Sequence of an Ammonia-Oxidizing Soil Archaeon, "Candidatus Nitrosoarchaeum koreensis" MY1.</title>
        <authorList>
            <person name="Kim B.K."/>
            <person name="Jung M.Y."/>
            <person name="Yu D.S."/>
            <person name="Park S.J."/>
            <person name="Oh T.K."/>
            <person name="Rhee S.K."/>
            <person name="Kim J.F."/>
        </authorList>
    </citation>
    <scope>NUCLEOTIDE SEQUENCE [LARGE SCALE GENOMIC DNA]</scope>
    <source>
        <strain evidence="1 2">MY1</strain>
    </source>
</reference>
<comment type="caution">
    <text evidence="1">The sequence shown here is derived from an EMBL/GenBank/DDBJ whole genome shotgun (WGS) entry which is preliminary data.</text>
</comment>
<sequence>MISQEEIEANDENFVSFLNIDIPLAFNEEFFQWFDFRRWEKMKAVFKEMKRRRGAGNALKININFFGNPKIIFVIDTDDKQLYDNAIEKIDFVLELLPYHLDPEKLPPNVLEIIYKFDPQTARWRLKTAKSENKSYSFSGDRWN</sequence>
<name>F9CV32_9ARCH</name>
<proteinExistence type="predicted"/>
<dbReference type="EMBL" id="AFPU01000001">
    <property type="protein sequence ID" value="EGP93147.1"/>
    <property type="molecule type" value="Genomic_DNA"/>
</dbReference>
<accession>F9CV32</accession>
<dbReference type="PATRIC" id="fig|1001994.6.peg.363"/>
<dbReference type="AlphaFoldDB" id="F9CV32"/>